<evidence type="ECO:0000256" key="3">
    <source>
        <dbReference type="ARBA" id="ARBA00004721"/>
    </source>
</evidence>
<gene>
    <name evidence="17" type="ORF">AAE3_LOCUS12340</name>
</gene>
<dbReference type="PANTHER" id="PTHR24305">
    <property type="entry name" value="CYTOCHROME P450"/>
    <property type="match status" value="1"/>
</dbReference>
<dbReference type="InterPro" id="IPR002401">
    <property type="entry name" value="Cyt_P450_E_grp-I"/>
</dbReference>
<keyword evidence="12 16" id="KW-0472">Membrane</keyword>
<feature type="transmembrane region" description="Helical" evidence="16">
    <location>
        <begin position="36"/>
        <end position="55"/>
    </location>
</feature>
<dbReference type="Pfam" id="PF00067">
    <property type="entry name" value="p450"/>
    <property type="match status" value="1"/>
</dbReference>
<dbReference type="PRINTS" id="PR00385">
    <property type="entry name" value="P450"/>
</dbReference>
<dbReference type="GO" id="GO:0016020">
    <property type="term" value="C:membrane"/>
    <property type="evidence" value="ECO:0007669"/>
    <property type="project" value="UniProtKB-SubCell"/>
</dbReference>
<sequence>MYCQSFHPPKDGDHPDGAQSEAIEPRHSTLSTGMSANIFVVAMPSSSVLAPLAYNASVDALYRAYTWQLWCLGVVGFFYALVQYLLAVPSDLRHLPKVSPYATIWSYAMRESVDRRVKRLILPFAERGEGAVLVYMLGKWGVHVLDASLVKTVCHNIDRFPKKNYQEHLHFTFLSGPNVVFSNGEMWKRHSASVKAAFDREIPVHHFVTLSDELFRRIGKGGVYRFSELVQRYTLDVAGTALLGYNFRAMQTQEDSFVDHFNRVMSKIAVPIRLILPFLDDWFPRHEVIRDVQALNSRYGALLESKKQDLGLDLLTYLLEDSTMSTEELISNFSILFSAGHDTTSGALSTAVYHLAQHPEYQSKAREEVLAVLAGRDEPTYEDLGRLPFLNACIKEALRINSPISLLPARITTEYVILGKYSIPAGVSLVPNVCAVHHTQRNWTEPSRFDPYRFIDKSTRAIANIPFGTGPRQCVARQFSLYEQRTLLCMLLRQYEWHLPAGSPHADYVKNEFGAFGLSIPHDLDIEFTKRL</sequence>
<keyword evidence="8 16" id="KW-1133">Transmembrane helix</keyword>
<dbReference type="InterPro" id="IPR050121">
    <property type="entry name" value="Cytochrome_P450_monoxygenase"/>
</dbReference>
<name>A0A8S0WBS0_CYCAE</name>
<evidence type="ECO:0008006" key="19">
    <source>
        <dbReference type="Google" id="ProtNLM"/>
    </source>
</evidence>
<dbReference type="PRINTS" id="PR00463">
    <property type="entry name" value="EP450I"/>
</dbReference>
<dbReference type="SUPFAM" id="SSF48264">
    <property type="entry name" value="Cytochrome P450"/>
    <property type="match status" value="1"/>
</dbReference>
<dbReference type="GO" id="GO:0020037">
    <property type="term" value="F:heme binding"/>
    <property type="evidence" value="ECO:0007669"/>
    <property type="project" value="InterPro"/>
</dbReference>
<feature type="binding site" description="axial binding residue" evidence="13">
    <location>
        <position position="474"/>
    </location>
    <ligand>
        <name>heme</name>
        <dbReference type="ChEBI" id="CHEBI:30413"/>
    </ligand>
    <ligandPart>
        <name>Fe</name>
        <dbReference type="ChEBI" id="CHEBI:18248"/>
    </ligandPart>
</feature>
<evidence type="ECO:0000256" key="16">
    <source>
        <dbReference type="SAM" id="Phobius"/>
    </source>
</evidence>
<evidence type="ECO:0000256" key="10">
    <source>
        <dbReference type="ARBA" id="ARBA00023004"/>
    </source>
</evidence>
<evidence type="ECO:0000256" key="9">
    <source>
        <dbReference type="ARBA" id="ARBA00023002"/>
    </source>
</evidence>
<dbReference type="OrthoDB" id="1470350at2759"/>
<evidence type="ECO:0000256" key="12">
    <source>
        <dbReference type="ARBA" id="ARBA00023136"/>
    </source>
</evidence>
<dbReference type="Proteomes" id="UP000467700">
    <property type="component" value="Unassembled WGS sequence"/>
</dbReference>
<comment type="pathway">
    <text evidence="3">Secondary metabolite biosynthesis; terpenoid biosynthesis.</text>
</comment>
<keyword evidence="7 13" id="KW-0479">Metal-binding</keyword>
<comment type="cofactor">
    <cofactor evidence="1 13">
        <name>heme</name>
        <dbReference type="ChEBI" id="CHEBI:30413"/>
    </cofactor>
</comment>
<evidence type="ECO:0000256" key="11">
    <source>
        <dbReference type="ARBA" id="ARBA00023033"/>
    </source>
</evidence>
<reference evidence="17 18" key="1">
    <citation type="submission" date="2020-01" db="EMBL/GenBank/DDBJ databases">
        <authorList>
            <person name="Gupta K D."/>
        </authorList>
    </citation>
    <scope>NUCLEOTIDE SEQUENCE [LARGE SCALE GENOMIC DNA]</scope>
</reference>
<dbReference type="InterPro" id="IPR036396">
    <property type="entry name" value="Cyt_P450_sf"/>
</dbReference>
<organism evidence="17 18">
    <name type="scientific">Cyclocybe aegerita</name>
    <name type="common">Black poplar mushroom</name>
    <name type="synonym">Agrocybe aegerita</name>
    <dbReference type="NCBI Taxonomy" id="1973307"/>
    <lineage>
        <taxon>Eukaryota</taxon>
        <taxon>Fungi</taxon>
        <taxon>Dikarya</taxon>
        <taxon>Basidiomycota</taxon>
        <taxon>Agaricomycotina</taxon>
        <taxon>Agaricomycetes</taxon>
        <taxon>Agaricomycetidae</taxon>
        <taxon>Agaricales</taxon>
        <taxon>Agaricineae</taxon>
        <taxon>Bolbitiaceae</taxon>
        <taxon>Cyclocybe</taxon>
    </lineage>
</organism>
<dbReference type="GO" id="GO:0004497">
    <property type="term" value="F:monooxygenase activity"/>
    <property type="evidence" value="ECO:0007669"/>
    <property type="project" value="UniProtKB-KW"/>
</dbReference>
<evidence type="ECO:0000256" key="15">
    <source>
        <dbReference type="SAM" id="MobiDB-lite"/>
    </source>
</evidence>
<feature type="region of interest" description="Disordered" evidence="15">
    <location>
        <begin position="1"/>
        <end position="21"/>
    </location>
</feature>
<keyword evidence="5 13" id="KW-0349">Heme</keyword>
<comment type="caution">
    <text evidence="17">The sequence shown here is derived from an EMBL/GenBank/DDBJ whole genome shotgun (WGS) entry which is preliminary data.</text>
</comment>
<dbReference type="Gene3D" id="1.10.630.10">
    <property type="entry name" value="Cytochrome P450"/>
    <property type="match status" value="1"/>
</dbReference>
<dbReference type="PANTHER" id="PTHR24305:SF166">
    <property type="entry name" value="CYTOCHROME P450 12A4, MITOCHONDRIAL-RELATED"/>
    <property type="match status" value="1"/>
</dbReference>
<evidence type="ECO:0000256" key="4">
    <source>
        <dbReference type="ARBA" id="ARBA00010617"/>
    </source>
</evidence>
<protein>
    <recommendedName>
        <fullName evidence="19">Cytochrome P450</fullName>
    </recommendedName>
</protein>
<evidence type="ECO:0000256" key="6">
    <source>
        <dbReference type="ARBA" id="ARBA00022692"/>
    </source>
</evidence>
<dbReference type="GO" id="GO:0016705">
    <property type="term" value="F:oxidoreductase activity, acting on paired donors, with incorporation or reduction of molecular oxygen"/>
    <property type="evidence" value="ECO:0007669"/>
    <property type="project" value="InterPro"/>
</dbReference>
<dbReference type="GO" id="GO:0005506">
    <property type="term" value="F:iron ion binding"/>
    <property type="evidence" value="ECO:0007669"/>
    <property type="project" value="InterPro"/>
</dbReference>
<evidence type="ECO:0000256" key="1">
    <source>
        <dbReference type="ARBA" id="ARBA00001971"/>
    </source>
</evidence>
<evidence type="ECO:0000313" key="17">
    <source>
        <dbReference type="EMBL" id="CAA7270098.1"/>
    </source>
</evidence>
<proteinExistence type="inferred from homology"/>
<keyword evidence="6 16" id="KW-0812">Transmembrane</keyword>
<dbReference type="AlphaFoldDB" id="A0A8S0WBS0"/>
<evidence type="ECO:0000256" key="7">
    <source>
        <dbReference type="ARBA" id="ARBA00022723"/>
    </source>
</evidence>
<comment type="subcellular location">
    <subcellularLocation>
        <location evidence="2">Membrane</location>
    </subcellularLocation>
</comment>
<comment type="similarity">
    <text evidence="4 14">Belongs to the cytochrome P450 family.</text>
</comment>
<accession>A0A8S0WBS0</accession>
<keyword evidence="11 14" id="KW-0503">Monooxygenase</keyword>
<evidence type="ECO:0000256" key="13">
    <source>
        <dbReference type="PIRSR" id="PIRSR602401-1"/>
    </source>
</evidence>
<evidence type="ECO:0000256" key="2">
    <source>
        <dbReference type="ARBA" id="ARBA00004370"/>
    </source>
</evidence>
<dbReference type="InterPro" id="IPR017972">
    <property type="entry name" value="Cyt_P450_CS"/>
</dbReference>
<evidence type="ECO:0000256" key="8">
    <source>
        <dbReference type="ARBA" id="ARBA00022989"/>
    </source>
</evidence>
<evidence type="ECO:0000256" key="14">
    <source>
        <dbReference type="RuleBase" id="RU000461"/>
    </source>
</evidence>
<dbReference type="InterPro" id="IPR001128">
    <property type="entry name" value="Cyt_P450"/>
</dbReference>
<evidence type="ECO:0000256" key="5">
    <source>
        <dbReference type="ARBA" id="ARBA00022617"/>
    </source>
</evidence>
<keyword evidence="18" id="KW-1185">Reference proteome</keyword>
<dbReference type="EMBL" id="CACVBS010000085">
    <property type="protein sequence ID" value="CAA7270098.1"/>
    <property type="molecule type" value="Genomic_DNA"/>
</dbReference>
<evidence type="ECO:0000313" key="18">
    <source>
        <dbReference type="Proteomes" id="UP000467700"/>
    </source>
</evidence>
<keyword evidence="9 14" id="KW-0560">Oxidoreductase</keyword>
<feature type="transmembrane region" description="Helical" evidence="16">
    <location>
        <begin position="67"/>
        <end position="87"/>
    </location>
</feature>
<dbReference type="PROSITE" id="PS00086">
    <property type="entry name" value="CYTOCHROME_P450"/>
    <property type="match status" value="1"/>
</dbReference>
<keyword evidence="10 13" id="KW-0408">Iron</keyword>